<accession>A0A2A9NP14</accession>
<protein>
    <recommendedName>
        <fullName evidence="5">U3 small nucleolar RNA-associated protein 22</fullName>
    </recommendedName>
</protein>
<feature type="domain" description="Nrap protein" evidence="8">
    <location>
        <begin position="351"/>
        <end position="511"/>
    </location>
</feature>
<feature type="region of interest" description="Disordered" evidence="6">
    <location>
        <begin position="1199"/>
        <end position="1224"/>
    </location>
</feature>
<dbReference type="GO" id="GO:0006364">
    <property type="term" value="P:rRNA processing"/>
    <property type="evidence" value="ECO:0007669"/>
    <property type="project" value="UniProtKB-KW"/>
</dbReference>
<dbReference type="GO" id="GO:0006409">
    <property type="term" value="P:tRNA export from nucleus"/>
    <property type="evidence" value="ECO:0007669"/>
    <property type="project" value="TreeGrafter"/>
</dbReference>
<dbReference type="Pfam" id="PF17403">
    <property type="entry name" value="Nrap_D2"/>
    <property type="match status" value="1"/>
</dbReference>
<comment type="subcellular location">
    <subcellularLocation>
        <location evidence="1 5">Nucleus</location>
        <location evidence="1 5">Nucleolus</location>
    </subcellularLocation>
</comment>
<evidence type="ECO:0000259" key="8">
    <source>
        <dbReference type="Pfam" id="PF17403"/>
    </source>
</evidence>
<name>A0A2A9NP14_9AGAR</name>
<dbReference type="InterPro" id="IPR035367">
    <property type="entry name" value="Nrap_D2"/>
</dbReference>
<dbReference type="InterPro" id="IPR035370">
    <property type="entry name" value="Nrap_D5"/>
</dbReference>
<dbReference type="Pfam" id="PF17406">
    <property type="entry name" value="Nrap_D5"/>
    <property type="match status" value="1"/>
</dbReference>
<feature type="domain" description="Nrap protein" evidence="7">
    <location>
        <begin position="204"/>
        <end position="347"/>
    </location>
</feature>
<dbReference type="Gene3D" id="1.10.1410.10">
    <property type="match status" value="1"/>
</dbReference>
<dbReference type="GO" id="GO:0003723">
    <property type="term" value="F:RNA binding"/>
    <property type="evidence" value="ECO:0007669"/>
    <property type="project" value="UniProtKB-KW"/>
</dbReference>
<feature type="compositionally biased region" description="Basic and acidic residues" evidence="6">
    <location>
        <begin position="1213"/>
        <end position="1224"/>
    </location>
</feature>
<dbReference type="PANTHER" id="PTHR17972">
    <property type="entry name" value="NUCLEOLAR RNA-ASSOCIATED PROTEIN"/>
    <property type="match status" value="1"/>
</dbReference>
<dbReference type="InterPro" id="IPR005554">
    <property type="entry name" value="NOL6/Upt22"/>
</dbReference>
<gene>
    <name evidence="13" type="ORF">AMATHDRAFT_178762</name>
</gene>
<evidence type="ECO:0000259" key="10">
    <source>
        <dbReference type="Pfam" id="PF17405"/>
    </source>
</evidence>
<evidence type="ECO:0000259" key="9">
    <source>
        <dbReference type="Pfam" id="PF17404"/>
    </source>
</evidence>
<dbReference type="InterPro" id="IPR035082">
    <property type="entry name" value="Nrap_D1"/>
</dbReference>
<evidence type="ECO:0000259" key="7">
    <source>
        <dbReference type="Pfam" id="PF03813"/>
    </source>
</evidence>
<keyword evidence="4 5" id="KW-0539">Nucleus</keyword>
<keyword evidence="3 5" id="KW-0694">RNA-binding</keyword>
<dbReference type="Pfam" id="PF17405">
    <property type="entry name" value="Nrap_D4"/>
    <property type="match status" value="1"/>
</dbReference>
<organism evidence="13 14">
    <name type="scientific">Amanita thiersii Skay4041</name>
    <dbReference type="NCBI Taxonomy" id="703135"/>
    <lineage>
        <taxon>Eukaryota</taxon>
        <taxon>Fungi</taxon>
        <taxon>Dikarya</taxon>
        <taxon>Basidiomycota</taxon>
        <taxon>Agaricomycotina</taxon>
        <taxon>Agaricomycetes</taxon>
        <taxon>Agaricomycetidae</taxon>
        <taxon>Agaricales</taxon>
        <taxon>Pluteineae</taxon>
        <taxon>Amanitaceae</taxon>
        <taxon>Amanita</taxon>
    </lineage>
</organism>
<evidence type="ECO:0000256" key="5">
    <source>
        <dbReference type="RuleBase" id="RU364032"/>
    </source>
</evidence>
<evidence type="ECO:0000256" key="4">
    <source>
        <dbReference type="ARBA" id="ARBA00023242"/>
    </source>
</evidence>
<dbReference type="EMBL" id="KZ302028">
    <property type="protein sequence ID" value="PFH49460.1"/>
    <property type="molecule type" value="Genomic_DNA"/>
</dbReference>
<dbReference type="Pfam" id="PF17404">
    <property type="entry name" value="Nrap_D3"/>
    <property type="match status" value="1"/>
</dbReference>
<feature type="domain" description="Nrap protein" evidence="9">
    <location>
        <begin position="518"/>
        <end position="673"/>
    </location>
</feature>
<feature type="region of interest" description="Disordered" evidence="6">
    <location>
        <begin position="1"/>
        <end position="86"/>
    </location>
</feature>
<keyword evidence="14" id="KW-1185">Reference proteome</keyword>
<comment type="similarity">
    <text evidence="2 5">Belongs to the NRAP family.</text>
</comment>
<keyword evidence="5" id="KW-0687">Ribonucleoprotein</keyword>
<feature type="domain" description="Nrap protein" evidence="10">
    <location>
        <begin position="688"/>
        <end position="918"/>
    </location>
</feature>
<keyword evidence="5" id="KW-0690">Ribosome biogenesis</keyword>
<dbReference type="GO" id="GO:0032040">
    <property type="term" value="C:small-subunit processome"/>
    <property type="evidence" value="ECO:0007669"/>
    <property type="project" value="TreeGrafter"/>
</dbReference>
<dbReference type="STRING" id="703135.A0A2A9NP14"/>
<dbReference type="Pfam" id="PF03813">
    <property type="entry name" value="Nrap"/>
    <property type="match status" value="1"/>
</dbReference>
<evidence type="ECO:0000256" key="6">
    <source>
        <dbReference type="SAM" id="MobiDB-lite"/>
    </source>
</evidence>
<dbReference type="GO" id="GO:0032545">
    <property type="term" value="C:CURI complex"/>
    <property type="evidence" value="ECO:0007669"/>
    <property type="project" value="TreeGrafter"/>
</dbReference>
<dbReference type="Pfam" id="PF17407">
    <property type="entry name" value="Nrap_D6"/>
    <property type="match status" value="1"/>
</dbReference>
<dbReference type="InterPro" id="IPR035369">
    <property type="entry name" value="Nrap_D4"/>
</dbReference>
<dbReference type="AlphaFoldDB" id="A0A2A9NP14"/>
<sequence length="1255" mass="140054">MAASLKRKRGADAAPRKNRKIDDEVDLNSGDSDIEANHASQVDGEEESVQDDGEGEEEEDEWGGIEGAAEEGESTDKIRRPPTGEEIRTIRDAADLFRSGSFKLQIDALLPNVRPKTSRQPPLDLFLRSLHSFLLEIPSISPQHPLEASRELLRTGVSVPYCLPLPTEETNWKVSFEKPSDILLVGSWANKVSVKAKDGKKFGVDVAIEMPDGLFQEKDYLNGRFFQKRAFYLATIANAVKRSKNFNVDMCYSSVNNDPRLTTLVLIPKNDNSHNDFTKLNAQVYIIPVISSTCPIPLHHLSPSHSNIRVKVSEDEGSFPATPLYNTCLLYSLTPRPHLLATHTLKQDSPAFSDALTLLRIWANQRGYGEGSRLCIHGFEGKGSLWIALLHLLVRGEEEYISAGAKANKRRPLGRGLSSYQMFRAVLDLLAKRDLGKEGIFVKSNEGYRFPPEAYRAHHQSVLVDSASLINLLAGVPRGSLELLRQDALWTLKLLDDPTRAGDPFTEVFLKEHREVPTRFDTILRVDISNAKPRETNPRITMDCGSTHSAFISSLDSLLHQGLSDRVKAVTILHPSSTPRPLSQAHPSISSIMYIGLVHDPEHAFRLVDHGPAADEQNETLVQNFRQLWGDKAELRRFKDGRIQESVVWDIKTADEKMHIPALIVRHLMGLHFGLEDDHAVTTWQSGFDSVLKLPPSISSQYINSGAQVGFKNAIQAFDGIVKSMKGLDDKLPLALVQVSPVSALLRYTSTFAPIALPSSVVPLLPPNARYMPSMEIILQFEKSARWPDDLKAIQKMKLAFFEHVATCLMAQEEDLRASIVTGDGVNDSEVLDRASLEIVTPEGWAFSARIWHDREVMLLDRILDAKARKMPHVTVKKSDSDDKNGKEYQEALAAKWVYTKRFIHAPRHHRAIAGLCHMYSAFAGTVRLVKRWLAAHWLLHAHISEEAVEIICSSFFVSAHSAEGSSNQLDSRALVGVPGSKERGFAAVVEFFKEWRWEEELFVPLYAGETNHSSVEDNQEALGRRVGSGSGLGGGGGVWRISTEMDREGKVWTAHGPDSVAANRLKALAQVTWECMRQMEEGAFDVKTIFMHPTEDYDFIIKLDRSVIPRYAQNVAADVAALTRRGKYMNLPSVSSTDPNASLVARPGFDPVRLYFQDLQRIYMDTFRLFYDAYGGDQFGGVWDPSLSRQQPRPFRVLGGYSSAPLPPQGQQKDKKDRKTSKTKDLVTLNESAVLSEIERLGAGLIKEIVVHDT</sequence>
<evidence type="ECO:0000259" key="12">
    <source>
        <dbReference type="Pfam" id="PF17407"/>
    </source>
</evidence>
<dbReference type="Gene3D" id="3.30.70.3030">
    <property type="match status" value="1"/>
</dbReference>
<feature type="domain" description="Nrap protein" evidence="11">
    <location>
        <begin position="920"/>
        <end position="1092"/>
    </location>
</feature>
<feature type="compositionally biased region" description="Acidic residues" evidence="6">
    <location>
        <begin position="43"/>
        <end position="73"/>
    </location>
</feature>
<dbReference type="GO" id="GO:0034456">
    <property type="term" value="C:UTP-C complex"/>
    <property type="evidence" value="ECO:0007669"/>
    <property type="project" value="TreeGrafter"/>
</dbReference>
<dbReference type="OrthoDB" id="10251401at2759"/>
<dbReference type="Proteomes" id="UP000242287">
    <property type="component" value="Unassembled WGS sequence"/>
</dbReference>
<feature type="domain" description="Nrap protein" evidence="12">
    <location>
        <begin position="1095"/>
        <end position="1250"/>
    </location>
</feature>
<dbReference type="InterPro" id="IPR035368">
    <property type="entry name" value="Nrap_D3"/>
</dbReference>
<evidence type="ECO:0000256" key="3">
    <source>
        <dbReference type="ARBA" id="ARBA00022884"/>
    </source>
</evidence>
<reference evidence="13 14" key="1">
    <citation type="submission" date="2014-02" db="EMBL/GenBank/DDBJ databases">
        <title>Transposable element dynamics among asymbiotic and ectomycorrhizal Amanita fungi.</title>
        <authorList>
            <consortium name="DOE Joint Genome Institute"/>
            <person name="Hess J."/>
            <person name="Skrede I."/>
            <person name="Wolfe B."/>
            <person name="LaButti K."/>
            <person name="Ohm R.A."/>
            <person name="Grigoriev I.V."/>
            <person name="Pringle A."/>
        </authorList>
    </citation>
    <scope>NUCLEOTIDE SEQUENCE [LARGE SCALE GENOMIC DNA]</scope>
    <source>
        <strain evidence="13 14">SKay4041</strain>
    </source>
</reference>
<evidence type="ECO:0000313" key="14">
    <source>
        <dbReference type="Proteomes" id="UP000242287"/>
    </source>
</evidence>
<evidence type="ECO:0000256" key="1">
    <source>
        <dbReference type="ARBA" id="ARBA00004604"/>
    </source>
</evidence>
<keyword evidence="5" id="KW-0698">rRNA processing</keyword>
<dbReference type="PANTHER" id="PTHR17972:SF0">
    <property type="entry name" value="NUCLEOLAR PROTEIN 6"/>
    <property type="match status" value="1"/>
</dbReference>
<evidence type="ECO:0000259" key="11">
    <source>
        <dbReference type="Pfam" id="PF17406"/>
    </source>
</evidence>
<feature type="compositionally biased region" description="Basic and acidic residues" evidence="6">
    <location>
        <begin position="74"/>
        <end position="86"/>
    </location>
</feature>
<proteinExistence type="inferred from homology"/>
<dbReference type="InterPro" id="IPR035371">
    <property type="entry name" value="Nrap_D6"/>
</dbReference>
<evidence type="ECO:0000313" key="13">
    <source>
        <dbReference type="EMBL" id="PFH49460.1"/>
    </source>
</evidence>
<evidence type="ECO:0000256" key="2">
    <source>
        <dbReference type="ARBA" id="ARBA00006674"/>
    </source>
</evidence>